<dbReference type="PROSITE" id="PS50878">
    <property type="entry name" value="RT_POL"/>
    <property type="match status" value="1"/>
</dbReference>
<name>A0A8B8ZPP2_PHODC</name>
<dbReference type="FunFam" id="3.30.70.270:FF:000003">
    <property type="entry name" value="Transposon Ty3-G Gag-Pol polyprotein"/>
    <property type="match status" value="1"/>
</dbReference>
<gene>
    <name evidence="3" type="primary">LOC120106370</name>
</gene>
<dbReference type="FunFam" id="3.30.70.270:FF:000020">
    <property type="entry name" value="Transposon Tf2-6 polyprotein-like Protein"/>
    <property type="match status" value="1"/>
</dbReference>
<dbReference type="PANTHER" id="PTHR33064">
    <property type="entry name" value="POL PROTEIN"/>
    <property type="match status" value="1"/>
</dbReference>
<evidence type="ECO:0000313" key="3">
    <source>
        <dbReference type="RefSeq" id="XP_038975302.1"/>
    </source>
</evidence>
<feature type="domain" description="Reverse transcriptase" evidence="1">
    <location>
        <begin position="1"/>
        <end position="67"/>
    </location>
</feature>
<dbReference type="InterPro" id="IPR000477">
    <property type="entry name" value="RT_dom"/>
</dbReference>
<dbReference type="KEGG" id="pda:120106370"/>
<dbReference type="CDD" id="cd01647">
    <property type="entry name" value="RT_LTR"/>
    <property type="match status" value="1"/>
</dbReference>
<dbReference type="RefSeq" id="XP_038975302.1">
    <property type="nucleotide sequence ID" value="XM_039119374.1"/>
</dbReference>
<dbReference type="GeneID" id="120106370"/>
<dbReference type="InterPro" id="IPR043128">
    <property type="entry name" value="Rev_trsase/Diguanyl_cyclase"/>
</dbReference>
<dbReference type="InterPro" id="IPR041577">
    <property type="entry name" value="RT_RNaseH_2"/>
</dbReference>
<dbReference type="Pfam" id="PF17919">
    <property type="entry name" value="RT_RNaseH_2"/>
    <property type="match status" value="1"/>
</dbReference>
<evidence type="ECO:0000313" key="2">
    <source>
        <dbReference type="Proteomes" id="UP000228380"/>
    </source>
</evidence>
<dbReference type="InterPro" id="IPR051320">
    <property type="entry name" value="Viral_Replic_Matur_Polypro"/>
</dbReference>
<dbReference type="SUPFAM" id="SSF56672">
    <property type="entry name" value="DNA/RNA polymerases"/>
    <property type="match status" value="1"/>
</dbReference>
<dbReference type="Proteomes" id="UP000228380">
    <property type="component" value="Unplaced"/>
</dbReference>
<keyword evidence="2" id="KW-1185">Reference proteome</keyword>
<evidence type="ECO:0000259" key="1">
    <source>
        <dbReference type="PROSITE" id="PS50878"/>
    </source>
</evidence>
<dbReference type="Pfam" id="PF00078">
    <property type="entry name" value="RVT_1"/>
    <property type="match status" value="1"/>
</dbReference>
<dbReference type="OrthoDB" id="1914663at2759"/>
<protein>
    <submittedName>
        <fullName evidence="3">Uncharacterized mitochondrial protein AtMg00860-like</fullName>
    </submittedName>
</protein>
<dbReference type="InterPro" id="IPR043502">
    <property type="entry name" value="DNA/RNA_pol_sf"/>
</dbReference>
<proteinExistence type="predicted"/>
<reference evidence="3" key="1">
    <citation type="submission" date="2025-08" db="UniProtKB">
        <authorList>
            <consortium name="RefSeq"/>
        </authorList>
    </citation>
    <scope>IDENTIFICATION</scope>
    <source>
        <tissue evidence="3">Young leaves</tissue>
    </source>
</reference>
<accession>A0A8B8ZPP2</accession>
<dbReference type="Gene3D" id="3.30.70.270">
    <property type="match status" value="2"/>
</dbReference>
<dbReference type="AlphaFoldDB" id="A0A8B8ZPP2"/>
<sequence>MNRIFKSFLDRFVVVFIDDILIYSKGKEEHEEHLRSVLQLLRREKLYAKFKKCEFWLNEISFLGHVISGDGISVDPAKVEAVVQWNKPTNVSEIRSFLEMAGYYRRFMEGFSSIAIPLTRLTQKGIKFEWTEDCERGFQELKKRLVTAPILTIPTGDDGFTIYSDASRK</sequence>
<organism evidence="2 3">
    <name type="scientific">Phoenix dactylifera</name>
    <name type="common">Date palm</name>
    <dbReference type="NCBI Taxonomy" id="42345"/>
    <lineage>
        <taxon>Eukaryota</taxon>
        <taxon>Viridiplantae</taxon>
        <taxon>Streptophyta</taxon>
        <taxon>Embryophyta</taxon>
        <taxon>Tracheophyta</taxon>
        <taxon>Spermatophyta</taxon>
        <taxon>Magnoliopsida</taxon>
        <taxon>Liliopsida</taxon>
        <taxon>Arecaceae</taxon>
        <taxon>Coryphoideae</taxon>
        <taxon>Phoeniceae</taxon>
        <taxon>Phoenix</taxon>
    </lineage>
</organism>
<dbReference type="PANTHER" id="PTHR33064:SF37">
    <property type="entry name" value="RIBONUCLEASE H"/>
    <property type="match status" value="1"/>
</dbReference>